<dbReference type="Proteomes" id="UP000294555">
    <property type="component" value="Unassembled WGS sequence"/>
</dbReference>
<dbReference type="RefSeq" id="WP_132927784.1">
    <property type="nucleotide sequence ID" value="NZ_SJOI01000001.1"/>
</dbReference>
<evidence type="ECO:0000259" key="1">
    <source>
        <dbReference type="PROSITE" id="PS51094"/>
    </source>
</evidence>
<dbReference type="CDD" id="cd00211">
    <property type="entry name" value="PTS_IIA_fru"/>
    <property type="match status" value="1"/>
</dbReference>
<accession>A0A4R1N7F5</accession>
<evidence type="ECO:0000313" key="2">
    <source>
        <dbReference type="EMBL" id="TCL03205.1"/>
    </source>
</evidence>
<dbReference type="OrthoDB" id="3192919at2"/>
<name>A0A4R1N7F5_9GAMM</name>
<dbReference type="InterPro" id="IPR002178">
    <property type="entry name" value="PTS_EIIA_type-2_dom"/>
</dbReference>
<evidence type="ECO:0000313" key="3">
    <source>
        <dbReference type="Proteomes" id="UP000294555"/>
    </source>
</evidence>
<dbReference type="InterPro" id="IPR051541">
    <property type="entry name" value="PTS_SugarTrans_NitroReg"/>
</dbReference>
<reference evidence="2 3" key="1">
    <citation type="submission" date="2019-02" db="EMBL/GenBank/DDBJ databases">
        <title>Investigation of anaerobic lignin degradation for improved lignocellulosic biofuels.</title>
        <authorList>
            <person name="Deangelis K."/>
        </authorList>
    </citation>
    <scope>NUCLEOTIDE SEQUENCE [LARGE SCALE GENOMIC DNA]</scope>
    <source>
        <strain evidence="2 3">159R</strain>
    </source>
</reference>
<comment type="caution">
    <text evidence="2">The sequence shown here is derived from an EMBL/GenBank/DDBJ whole genome shotgun (WGS) entry which is preliminary data.</text>
</comment>
<sequence>MQGIEFKSEYVQHLPVGMSVDALIRQLAQPLIADGQVAEDFADHVLAREQIFPTGLPTEPVGVAIPHTDHRHVRRNAFGLGVLPEPVIFADMGGEPDPVPVRVVFLLALSESNKQLNVLGWIMDLIQDGGFMQQLLDMSNEQIHQAIFDKLNERGEI</sequence>
<organism evidence="2 3">
    <name type="scientific">Sodalis ligni</name>
    <dbReference type="NCBI Taxonomy" id="2697027"/>
    <lineage>
        <taxon>Bacteria</taxon>
        <taxon>Pseudomonadati</taxon>
        <taxon>Pseudomonadota</taxon>
        <taxon>Gammaproteobacteria</taxon>
        <taxon>Enterobacterales</taxon>
        <taxon>Bruguierivoracaceae</taxon>
        <taxon>Sodalis</taxon>
    </lineage>
</organism>
<dbReference type="Pfam" id="PF00359">
    <property type="entry name" value="PTS_EIIA_2"/>
    <property type="match status" value="1"/>
</dbReference>
<proteinExistence type="predicted"/>
<feature type="domain" description="PTS EIIA type-2" evidence="1">
    <location>
        <begin position="4"/>
        <end position="154"/>
    </location>
</feature>
<dbReference type="EMBL" id="SJOI01000001">
    <property type="protein sequence ID" value="TCL03205.1"/>
    <property type="molecule type" value="Genomic_DNA"/>
</dbReference>
<dbReference type="SUPFAM" id="SSF55804">
    <property type="entry name" value="Phoshotransferase/anion transport protein"/>
    <property type="match status" value="1"/>
</dbReference>
<dbReference type="PANTHER" id="PTHR47738:SF3">
    <property type="entry name" value="PHOSPHOTRANSFERASE SYSTEM MANNITOL_FRUCTOSE-SPECIFIC IIA DOMAIN CONTAINING PROTEIN"/>
    <property type="match status" value="1"/>
</dbReference>
<keyword evidence="3" id="KW-1185">Reference proteome</keyword>
<dbReference type="InterPro" id="IPR016152">
    <property type="entry name" value="PTrfase/Anion_transptr"/>
</dbReference>
<protein>
    <recommendedName>
        <fullName evidence="1">PTS EIIA type-2 domain-containing protein</fullName>
    </recommendedName>
</protein>
<gene>
    <name evidence="2" type="ORF">EZJ58_1263</name>
</gene>
<dbReference type="Gene3D" id="3.40.930.10">
    <property type="entry name" value="Mannitol-specific EII, Chain A"/>
    <property type="match status" value="1"/>
</dbReference>
<dbReference type="AlphaFoldDB" id="A0A4R1N7F5"/>
<dbReference type="PROSITE" id="PS51094">
    <property type="entry name" value="PTS_EIIA_TYPE_2"/>
    <property type="match status" value="1"/>
</dbReference>
<dbReference type="PANTHER" id="PTHR47738">
    <property type="entry name" value="PTS SYSTEM FRUCTOSE-LIKE EIIA COMPONENT-RELATED"/>
    <property type="match status" value="1"/>
</dbReference>